<dbReference type="Proteomes" id="UP001266305">
    <property type="component" value="Unassembled WGS sequence"/>
</dbReference>
<name>A0ABQ9TDX1_SAGOE</name>
<gene>
    <name evidence="2" type="ORF">P7K49_038162</name>
</gene>
<proteinExistence type="predicted"/>
<feature type="compositionally biased region" description="Polar residues" evidence="1">
    <location>
        <begin position="1"/>
        <end position="10"/>
    </location>
</feature>
<evidence type="ECO:0000313" key="3">
    <source>
        <dbReference type="Proteomes" id="UP001266305"/>
    </source>
</evidence>
<evidence type="ECO:0000256" key="1">
    <source>
        <dbReference type="SAM" id="MobiDB-lite"/>
    </source>
</evidence>
<organism evidence="2 3">
    <name type="scientific">Saguinus oedipus</name>
    <name type="common">Cotton-top tamarin</name>
    <name type="synonym">Oedipomidas oedipus</name>
    <dbReference type="NCBI Taxonomy" id="9490"/>
    <lineage>
        <taxon>Eukaryota</taxon>
        <taxon>Metazoa</taxon>
        <taxon>Chordata</taxon>
        <taxon>Craniata</taxon>
        <taxon>Vertebrata</taxon>
        <taxon>Euteleostomi</taxon>
        <taxon>Mammalia</taxon>
        <taxon>Eutheria</taxon>
        <taxon>Euarchontoglires</taxon>
        <taxon>Primates</taxon>
        <taxon>Haplorrhini</taxon>
        <taxon>Platyrrhini</taxon>
        <taxon>Cebidae</taxon>
        <taxon>Callitrichinae</taxon>
        <taxon>Saguinus</taxon>
    </lineage>
</organism>
<accession>A0ABQ9TDX1</accession>
<keyword evidence="3" id="KW-1185">Reference proteome</keyword>
<reference evidence="2 3" key="1">
    <citation type="submission" date="2023-05" db="EMBL/GenBank/DDBJ databases">
        <title>B98-5 Cell Line De Novo Hybrid Assembly: An Optical Mapping Approach.</title>
        <authorList>
            <person name="Kananen K."/>
            <person name="Auerbach J.A."/>
            <person name="Kautto E."/>
            <person name="Blachly J.S."/>
        </authorList>
    </citation>
    <scope>NUCLEOTIDE SEQUENCE [LARGE SCALE GENOMIC DNA]</scope>
    <source>
        <strain evidence="2">B95-8</strain>
        <tissue evidence="2">Cell line</tissue>
    </source>
</reference>
<sequence length="63" mass="6286">RGGGSPQSASAPAVFPGGKLLPLDPRGPRGPGPATSPRQAPCLEPYLDGPWLGSGRPGGWLLG</sequence>
<comment type="caution">
    <text evidence="2">The sequence shown here is derived from an EMBL/GenBank/DDBJ whole genome shotgun (WGS) entry which is preliminary data.</text>
</comment>
<feature type="non-terminal residue" evidence="2">
    <location>
        <position position="1"/>
    </location>
</feature>
<dbReference type="EMBL" id="JASSZA010000023">
    <property type="protein sequence ID" value="KAK2082926.1"/>
    <property type="molecule type" value="Genomic_DNA"/>
</dbReference>
<feature type="region of interest" description="Disordered" evidence="1">
    <location>
        <begin position="1"/>
        <end position="63"/>
    </location>
</feature>
<evidence type="ECO:0000313" key="2">
    <source>
        <dbReference type="EMBL" id="KAK2082926.1"/>
    </source>
</evidence>
<protein>
    <submittedName>
        <fullName evidence="2">Uncharacterized protein</fullName>
    </submittedName>
</protein>